<keyword evidence="8" id="KW-1185">Reference proteome</keyword>
<protein>
    <recommendedName>
        <fullName evidence="3">Phosphocarrier protein HPr</fullName>
    </recommendedName>
</protein>
<dbReference type="SUPFAM" id="SSF55594">
    <property type="entry name" value="HPr-like"/>
    <property type="match status" value="1"/>
</dbReference>
<evidence type="ECO:0000313" key="8">
    <source>
        <dbReference type="Proteomes" id="UP000291591"/>
    </source>
</evidence>
<comment type="subcellular location">
    <subcellularLocation>
        <location evidence="2">Cytoplasm</location>
    </subcellularLocation>
</comment>
<reference evidence="7 8" key="1">
    <citation type="submission" date="2019-02" db="EMBL/GenBank/DDBJ databases">
        <title>Sequencing the genomes of 1000 actinobacteria strains.</title>
        <authorList>
            <person name="Klenk H.-P."/>
        </authorList>
    </citation>
    <scope>NUCLEOTIDE SEQUENCE [LARGE SCALE GENOMIC DNA]</scope>
    <source>
        <strain evidence="7 8">DSM 45779</strain>
    </source>
</reference>
<dbReference type="CDD" id="cd00367">
    <property type="entry name" value="PTS-HPr_like"/>
    <property type="match status" value="1"/>
</dbReference>
<evidence type="ECO:0000256" key="3">
    <source>
        <dbReference type="ARBA" id="ARBA00020422"/>
    </source>
</evidence>
<dbReference type="InterPro" id="IPR000032">
    <property type="entry name" value="HPr-like"/>
</dbReference>
<evidence type="ECO:0000256" key="1">
    <source>
        <dbReference type="ARBA" id="ARBA00003681"/>
    </source>
</evidence>
<dbReference type="InterPro" id="IPR035895">
    <property type="entry name" value="HPr-like_sf"/>
</dbReference>
<dbReference type="GO" id="GO:0005737">
    <property type="term" value="C:cytoplasm"/>
    <property type="evidence" value="ECO:0007669"/>
    <property type="project" value="UniProtKB-SubCell"/>
</dbReference>
<sequence length="85" mass="8427">MATRTATVASEVGLHARPAALFSRAAKETGLAVTLALGDGDPVDATSVLNVLTLGVGPGQRVTLAADGDGAEDALDRLAALLETA</sequence>
<dbReference type="GO" id="GO:0009401">
    <property type="term" value="P:phosphoenolpyruvate-dependent sugar phosphotransferase system"/>
    <property type="evidence" value="ECO:0007669"/>
    <property type="project" value="UniProtKB-KW"/>
</dbReference>
<keyword evidence="5" id="KW-0598">Phosphotransferase system</keyword>
<dbReference type="Gene3D" id="3.30.1340.10">
    <property type="entry name" value="HPr-like"/>
    <property type="match status" value="1"/>
</dbReference>
<dbReference type="PANTHER" id="PTHR33705:SF2">
    <property type="entry name" value="PHOSPHOCARRIER PROTEIN NPR"/>
    <property type="match status" value="1"/>
</dbReference>
<evidence type="ECO:0000256" key="2">
    <source>
        <dbReference type="ARBA" id="ARBA00004496"/>
    </source>
</evidence>
<accession>A0A4Q7UPR1</accession>
<dbReference type="OrthoDB" id="9809047at2"/>
<evidence type="ECO:0000256" key="4">
    <source>
        <dbReference type="ARBA" id="ARBA00022490"/>
    </source>
</evidence>
<dbReference type="Pfam" id="PF00381">
    <property type="entry name" value="PTS-HPr"/>
    <property type="match status" value="1"/>
</dbReference>
<dbReference type="AlphaFoldDB" id="A0A4Q7UPR1"/>
<dbReference type="PANTHER" id="PTHR33705">
    <property type="entry name" value="PHOSPHOCARRIER PROTEIN HPR"/>
    <property type="match status" value="1"/>
</dbReference>
<feature type="domain" description="HPr" evidence="6">
    <location>
        <begin position="1"/>
        <end position="85"/>
    </location>
</feature>
<dbReference type="InterPro" id="IPR001020">
    <property type="entry name" value="PTS_HPr_His_P_site"/>
</dbReference>
<dbReference type="PRINTS" id="PR00107">
    <property type="entry name" value="PHOSPHOCPHPR"/>
</dbReference>
<comment type="caution">
    <text evidence="7">The sequence shown here is derived from an EMBL/GenBank/DDBJ whole genome shotgun (WGS) entry which is preliminary data.</text>
</comment>
<dbReference type="RefSeq" id="WP_130288250.1">
    <property type="nucleotide sequence ID" value="NZ_SHKL01000001.1"/>
</dbReference>
<evidence type="ECO:0000256" key="5">
    <source>
        <dbReference type="ARBA" id="ARBA00022683"/>
    </source>
</evidence>
<proteinExistence type="predicted"/>
<keyword evidence="4" id="KW-0963">Cytoplasm</keyword>
<evidence type="ECO:0000259" key="6">
    <source>
        <dbReference type="PROSITE" id="PS51350"/>
    </source>
</evidence>
<dbReference type="PROSITE" id="PS00369">
    <property type="entry name" value="PTS_HPR_HIS"/>
    <property type="match status" value="1"/>
</dbReference>
<gene>
    <name evidence="7" type="ORF">EV383_0311</name>
</gene>
<name>A0A4Q7UPR1_PSEST</name>
<organism evidence="7 8">
    <name type="scientific">Pseudonocardia sediminis</name>
    <dbReference type="NCBI Taxonomy" id="1397368"/>
    <lineage>
        <taxon>Bacteria</taxon>
        <taxon>Bacillati</taxon>
        <taxon>Actinomycetota</taxon>
        <taxon>Actinomycetes</taxon>
        <taxon>Pseudonocardiales</taxon>
        <taxon>Pseudonocardiaceae</taxon>
        <taxon>Pseudonocardia</taxon>
    </lineage>
</organism>
<dbReference type="EMBL" id="SHKL01000001">
    <property type="protein sequence ID" value="RZT83506.1"/>
    <property type="molecule type" value="Genomic_DNA"/>
</dbReference>
<dbReference type="InterPro" id="IPR050399">
    <property type="entry name" value="HPr"/>
</dbReference>
<evidence type="ECO:0000313" key="7">
    <source>
        <dbReference type="EMBL" id="RZT83506.1"/>
    </source>
</evidence>
<dbReference type="NCBIfam" id="TIGR01003">
    <property type="entry name" value="PTS_HPr_family"/>
    <property type="match status" value="1"/>
</dbReference>
<dbReference type="Proteomes" id="UP000291591">
    <property type="component" value="Unassembled WGS sequence"/>
</dbReference>
<dbReference type="PROSITE" id="PS51350">
    <property type="entry name" value="PTS_HPR_DOM"/>
    <property type="match status" value="1"/>
</dbReference>
<comment type="function">
    <text evidence="1">General (non sugar-specific) component of the phosphoenolpyruvate-dependent sugar phosphotransferase system (sugar PTS). This major carbohydrate active-transport system catalyzes the phosphorylation of incoming sugar substrates concomitantly with their translocation across the cell membrane. The phosphoryl group from phosphoenolpyruvate (PEP) is transferred to the phosphoryl carrier protein HPr by enzyme I. Phospho-HPr then transfers it to the PTS EIIA domain.</text>
</comment>